<keyword evidence="1" id="KW-0732">Signal</keyword>
<sequence length="96" mass="11339">MRFLCIIAIFANLLSPQASAYTANKVWFEFMDTGQYKVVVNYTVPELKEFRESYVIFNQKRDAEAYFWALVRGADFYPGQPLVTEYKEPKLRPDPW</sequence>
<feature type="signal peptide" evidence="1">
    <location>
        <begin position="1"/>
        <end position="20"/>
    </location>
</feature>
<evidence type="ECO:0000313" key="2">
    <source>
        <dbReference type="EMBL" id="SMF22397.1"/>
    </source>
</evidence>
<dbReference type="RefSeq" id="WP_132318305.1">
    <property type="nucleotide sequence ID" value="NZ_FWZT01000007.1"/>
</dbReference>
<name>A0A1Y6BPZ9_9BACT</name>
<feature type="chain" id="PRO_5012961103" description="KTSC domain-containing protein" evidence="1">
    <location>
        <begin position="21"/>
        <end position="96"/>
    </location>
</feature>
<reference evidence="3" key="1">
    <citation type="submission" date="2017-04" db="EMBL/GenBank/DDBJ databases">
        <authorList>
            <person name="Varghese N."/>
            <person name="Submissions S."/>
        </authorList>
    </citation>
    <scope>NUCLEOTIDE SEQUENCE [LARGE SCALE GENOMIC DNA]</scope>
    <source>
        <strain evidence="3">RKEM611</strain>
    </source>
</reference>
<protein>
    <recommendedName>
        <fullName evidence="4">KTSC domain-containing protein</fullName>
    </recommendedName>
</protein>
<keyword evidence="3" id="KW-1185">Reference proteome</keyword>
<gene>
    <name evidence="2" type="ORF">SAMN06296036_107187</name>
</gene>
<dbReference type="Proteomes" id="UP000192907">
    <property type="component" value="Unassembled WGS sequence"/>
</dbReference>
<proteinExistence type="predicted"/>
<dbReference type="OrthoDB" id="5296495at2"/>
<dbReference type="EMBL" id="FWZT01000007">
    <property type="protein sequence ID" value="SMF22397.1"/>
    <property type="molecule type" value="Genomic_DNA"/>
</dbReference>
<accession>A0A1Y6BPZ9</accession>
<evidence type="ECO:0008006" key="4">
    <source>
        <dbReference type="Google" id="ProtNLM"/>
    </source>
</evidence>
<organism evidence="2 3">
    <name type="scientific">Pseudobacteriovorax antillogorgiicola</name>
    <dbReference type="NCBI Taxonomy" id="1513793"/>
    <lineage>
        <taxon>Bacteria</taxon>
        <taxon>Pseudomonadati</taxon>
        <taxon>Bdellovibrionota</taxon>
        <taxon>Oligoflexia</taxon>
        <taxon>Oligoflexales</taxon>
        <taxon>Pseudobacteriovoracaceae</taxon>
        <taxon>Pseudobacteriovorax</taxon>
    </lineage>
</organism>
<evidence type="ECO:0000313" key="3">
    <source>
        <dbReference type="Proteomes" id="UP000192907"/>
    </source>
</evidence>
<evidence type="ECO:0000256" key="1">
    <source>
        <dbReference type="SAM" id="SignalP"/>
    </source>
</evidence>
<dbReference type="AlphaFoldDB" id="A0A1Y6BPZ9"/>